<feature type="region of interest" description="Disordered" evidence="9">
    <location>
        <begin position="77"/>
        <end position="118"/>
    </location>
</feature>
<dbReference type="RefSeq" id="XP_045546699.1">
    <property type="nucleotide sequence ID" value="XM_045690743.1"/>
</dbReference>
<dbReference type="PROSITE" id="PS50089">
    <property type="entry name" value="ZF_RING_2"/>
    <property type="match status" value="1"/>
</dbReference>
<reference evidence="13" key="1">
    <citation type="submission" date="2025-08" db="UniProtKB">
        <authorList>
            <consortium name="RefSeq"/>
        </authorList>
    </citation>
    <scope>IDENTIFICATION</scope>
</reference>
<proteinExistence type="predicted"/>
<evidence type="ECO:0000256" key="4">
    <source>
        <dbReference type="ARBA" id="ARBA00022771"/>
    </source>
</evidence>
<evidence type="ECO:0000256" key="9">
    <source>
        <dbReference type="SAM" id="MobiDB-lite"/>
    </source>
</evidence>
<evidence type="ECO:0000256" key="6">
    <source>
        <dbReference type="ARBA" id="ARBA00030086"/>
    </source>
</evidence>
<dbReference type="Proteomes" id="UP001652741">
    <property type="component" value="Chromosome ssa01"/>
</dbReference>
<keyword evidence="10" id="KW-1133">Transmembrane helix</keyword>
<dbReference type="SUPFAM" id="SSF57850">
    <property type="entry name" value="RING/U-box"/>
    <property type="match status" value="1"/>
</dbReference>
<evidence type="ECO:0000256" key="5">
    <source>
        <dbReference type="ARBA" id="ARBA00022833"/>
    </source>
</evidence>
<evidence type="ECO:0000256" key="8">
    <source>
        <dbReference type="PROSITE-ProRule" id="PRU00175"/>
    </source>
</evidence>
<protein>
    <recommendedName>
        <fullName evidence="2">E3 ubiquitin-protein ligase RNF182</fullName>
    </recommendedName>
    <alternativeName>
        <fullName evidence="7">RING finger protein 182</fullName>
    </alternativeName>
    <alternativeName>
        <fullName evidence="6">RING-type E3 ubiquitin transferase RNF182</fullName>
    </alternativeName>
</protein>
<dbReference type="InterPro" id="IPR017907">
    <property type="entry name" value="Znf_RING_CS"/>
</dbReference>
<name>A0ABM3CJH4_SALSA</name>
<keyword evidence="10" id="KW-0472">Membrane</keyword>
<feature type="transmembrane region" description="Helical" evidence="10">
    <location>
        <begin position="259"/>
        <end position="291"/>
    </location>
</feature>
<evidence type="ECO:0000256" key="10">
    <source>
        <dbReference type="SAM" id="Phobius"/>
    </source>
</evidence>
<dbReference type="PROSITE" id="PS00518">
    <property type="entry name" value="ZF_RING_1"/>
    <property type="match status" value="1"/>
</dbReference>
<feature type="domain" description="RING-type" evidence="11">
    <location>
        <begin position="125"/>
        <end position="173"/>
    </location>
</feature>
<keyword evidence="5" id="KW-0862">Zinc</keyword>
<dbReference type="PANTHER" id="PTHR46675">
    <property type="entry name" value="E3 UBIQUITIN-PROTEIN LIGASE RNF182"/>
    <property type="match status" value="1"/>
</dbReference>
<dbReference type="InterPro" id="IPR013083">
    <property type="entry name" value="Znf_RING/FYVE/PHD"/>
</dbReference>
<dbReference type="Pfam" id="PF14634">
    <property type="entry name" value="zf-RING_5"/>
    <property type="match status" value="1"/>
</dbReference>
<evidence type="ECO:0000259" key="11">
    <source>
        <dbReference type="PROSITE" id="PS50089"/>
    </source>
</evidence>
<dbReference type="SMART" id="SM00184">
    <property type="entry name" value="RING"/>
    <property type="match status" value="1"/>
</dbReference>
<dbReference type="GeneID" id="123725416"/>
<evidence type="ECO:0000256" key="7">
    <source>
        <dbReference type="ARBA" id="ARBA00031239"/>
    </source>
</evidence>
<dbReference type="Gene3D" id="3.30.40.10">
    <property type="entry name" value="Zinc/RING finger domain, C3HC4 (zinc finger)"/>
    <property type="match status" value="1"/>
</dbReference>
<comment type="subunit">
    <text evidence="1">Interacts with ATP6V0C.</text>
</comment>
<evidence type="ECO:0000313" key="12">
    <source>
        <dbReference type="Proteomes" id="UP001652741"/>
    </source>
</evidence>
<accession>A0ABM3CJH4</accession>
<keyword evidence="10" id="KW-0812">Transmembrane</keyword>
<dbReference type="PANTHER" id="PTHR46675:SF4">
    <property type="entry name" value="E3 UBIQUITIN-PROTEIN LIGASE RNF182"/>
    <property type="match status" value="1"/>
</dbReference>
<keyword evidence="3" id="KW-0479">Metal-binding</keyword>
<gene>
    <name evidence="13" type="primary">LOC123725416</name>
</gene>
<evidence type="ECO:0000256" key="2">
    <source>
        <dbReference type="ARBA" id="ARBA00014050"/>
    </source>
</evidence>
<keyword evidence="12" id="KW-1185">Reference proteome</keyword>
<evidence type="ECO:0000256" key="1">
    <source>
        <dbReference type="ARBA" id="ARBA00011482"/>
    </source>
</evidence>
<sequence>MDGIAGDLETGQAGNDVTHEEMICSVVGARCPAVLSIVEETKEVETERDQGEDGSVKKPLLLQQHVLGEVKQIHRPVTQTGPADGADQNTSVQQELHSDNTEQPQSKGTSVGSQRNSDNLGDNECPICSELYDSQGDHRMALLNCDHTLCHCCLATILKRAADPSRVQCPLCRQKTPLLHWEIQRMQEDMMYHQVSSSEHGLIITDTLPETIPAPRLCFAMEQRLQTRMESILLCGCCLYPPRLIQMMRQMQQHCRCCYLIFLVLLFLMEMSCLLVVFLPVIVLVLLFTLVK</sequence>
<dbReference type="InterPro" id="IPR001841">
    <property type="entry name" value="Znf_RING"/>
</dbReference>
<dbReference type="InterPro" id="IPR042285">
    <property type="entry name" value="RNF182"/>
</dbReference>
<organism evidence="12 13">
    <name type="scientific">Salmo salar</name>
    <name type="common">Atlantic salmon</name>
    <dbReference type="NCBI Taxonomy" id="8030"/>
    <lineage>
        <taxon>Eukaryota</taxon>
        <taxon>Metazoa</taxon>
        <taxon>Chordata</taxon>
        <taxon>Craniata</taxon>
        <taxon>Vertebrata</taxon>
        <taxon>Euteleostomi</taxon>
        <taxon>Actinopterygii</taxon>
        <taxon>Neopterygii</taxon>
        <taxon>Teleostei</taxon>
        <taxon>Protacanthopterygii</taxon>
        <taxon>Salmoniformes</taxon>
        <taxon>Salmonidae</taxon>
        <taxon>Salmoninae</taxon>
        <taxon>Salmo</taxon>
    </lineage>
</organism>
<evidence type="ECO:0000313" key="13">
    <source>
        <dbReference type="RefSeq" id="XP_045546699.1"/>
    </source>
</evidence>
<evidence type="ECO:0000256" key="3">
    <source>
        <dbReference type="ARBA" id="ARBA00022723"/>
    </source>
</evidence>
<keyword evidence="4 8" id="KW-0863">Zinc-finger</keyword>